<keyword evidence="6 7" id="KW-0472">Membrane</keyword>
<keyword evidence="4 7" id="KW-0812">Transmembrane</keyword>
<feature type="transmembrane region" description="Helical" evidence="7">
    <location>
        <begin position="372"/>
        <end position="391"/>
    </location>
</feature>
<feature type="transmembrane region" description="Helical" evidence="7">
    <location>
        <begin position="280"/>
        <end position="295"/>
    </location>
</feature>
<dbReference type="Pfam" id="PF07690">
    <property type="entry name" value="MFS_1"/>
    <property type="match status" value="1"/>
</dbReference>
<dbReference type="EMBL" id="VHSG01000024">
    <property type="protein sequence ID" value="TQV70571.1"/>
    <property type="molecule type" value="Genomic_DNA"/>
</dbReference>
<evidence type="ECO:0000256" key="5">
    <source>
        <dbReference type="ARBA" id="ARBA00022989"/>
    </source>
</evidence>
<protein>
    <submittedName>
        <fullName evidence="9">MFS transporter</fullName>
    </submittedName>
</protein>
<feature type="transmembrane region" description="Helical" evidence="7">
    <location>
        <begin position="214"/>
        <end position="238"/>
    </location>
</feature>
<evidence type="ECO:0000256" key="6">
    <source>
        <dbReference type="ARBA" id="ARBA00023136"/>
    </source>
</evidence>
<keyword evidence="2" id="KW-0813">Transport</keyword>
<gene>
    <name evidence="9" type="ORF">FKG94_21355</name>
</gene>
<feature type="transmembrane region" description="Helical" evidence="7">
    <location>
        <begin position="143"/>
        <end position="163"/>
    </location>
</feature>
<dbReference type="PANTHER" id="PTHR23517">
    <property type="entry name" value="RESISTANCE PROTEIN MDTM, PUTATIVE-RELATED-RELATED"/>
    <property type="match status" value="1"/>
</dbReference>
<evidence type="ECO:0000256" key="1">
    <source>
        <dbReference type="ARBA" id="ARBA00004651"/>
    </source>
</evidence>
<dbReference type="GO" id="GO:0005886">
    <property type="term" value="C:plasma membrane"/>
    <property type="evidence" value="ECO:0007669"/>
    <property type="project" value="UniProtKB-SubCell"/>
</dbReference>
<dbReference type="Proteomes" id="UP000319732">
    <property type="component" value="Unassembled WGS sequence"/>
</dbReference>
<organism evidence="9 10">
    <name type="scientific">Exilibacterium tricleocarpae</name>
    <dbReference type="NCBI Taxonomy" id="2591008"/>
    <lineage>
        <taxon>Bacteria</taxon>
        <taxon>Pseudomonadati</taxon>
        <taxon>Pseudomonadota</taxon>
        <taxon>Gammaproteobacteria</taxon>
        <taxon>Cellvibrionales</taxon>
        <taxon>Cellvibrionaceae</taxon>
        <taxon>Exilibacterium</taxon>
    </lineage>
</organism>
<keyword evidence="3" id="KW-1003">Cell membrane</keyword>
<dbReference type="RefSeq" id="WP_142928981.1">
    <property type="nucleotide sequence ID" value="NZ_ML660102.1"/>
</dbReference>
<feature type="transmembrane region" description="Helical" evidence="7">
    <location>
        <begin position="169"/>
        <end position="189"/>
    </location>
</feature>
<evidence type="ECO:0000313" key="9">
    <source>
        <dbReference type="EMBL" id="TQV70571.1"/>
    </source>
</evidence>
<feature type="domain" description="Major facilitator superfamily (MFS) profile" evidence="8">
    <location>
        <begin position="15"/>
        <end position="396"/>
    </location>
</feature>
<feature type="transmembrane region" description="Helical" evidence="7">
    <location>
        <begin position="338"/>
        <end position="360"/>
    </location>
</feature>
<accession>A0A545T057</accession>
<evidence type="ECO:0000256" key="7">
    <source>
        <dbReference type="SAM" id="Phobius"/>
    </source>
</evidence>
<evidence type="ECO:0000256" key="2">
    <source>
        <dbReference type="ARBA" id="ARBA00022448"/>
    </source>
</evidence>
<dbReference type="PANTHER" id="PTHR23517:SF2">
    <property type="entry name" value="MULTIDRUG RESISTANCE PROTEIN MDTH"/>
    <property type="match status" value="1"/>
</dbReference>
<dbReference type="OrthoDB" id="146345at2"/>
<feature type="transmembrane region" description="Helical" evidence="7">
    <location>
        <begin position="20"/>
        <end position="42"/>
    </location>
</feature>
<feature type="transmembrane region" description="Helical" evidence="7">
    <location>
        <begin position="106"/>
        <end position="131"/>
    </location>
</feature>
<dbReference type="InterPro" id="IPR036259">
    <property type="entry name" value="MFS_trans_sf"/>
</dbReference>
<dbReference type="InterPro" id="IPR020846">
    <property type="entry name" value="MFS_dom"/>
</dbReference>
<dbReference type="InterPro" id="IPR050171">
    <property type="entry name" value="MFS_Transporters"/>
</dbReference>
<comment type="caution">
    <text evidence="9">The sequence shown here is derived from an EMBL/GenBank/DDBJ whole genome shotgun (WGS) entry which is preliminary data.</text>
</comment>
<comment type="subcellular location">
    <subcellularLocation>
        <location evidence="1">Cell membrane</location>
        <topology evidence="1">Multi-pass membrane protein</topology>
    </subcellularLocation>
</comment>
<evidence type="ECO:0000256" key="3">
    <source>
        <dbReference type="ARBA" id="ARBA00022475"/>
    </source>
</evidence>
<evidence type="ECO:0000256" key="4">
    <source>
        <dbReference type="ARBA" id="ARBA00022692"/>
    </source>
</evidence>
<keyword evidence="5 7" id="KW-1133">Transmembrane helix</keyword>
<dbReference type="PROSITE" id="PS50850">
    <property type="entry name" value="MFS"/>
    <property type="match status" value="1"/>
</dbReference>
<keyword evidence="10" id="KW-1185">Reference proteome</keyword>
<proteinExistence type="predicted"/>
<name>A0A545T057_9GAMM</name>
<reference evidence="9 10" key="1">
    <citation type="submission" date="2019-06" db="EMBL/GenBank/DDBJ databases">
        <title>Whole genome sequence for Cellvibrionaceae sp. R142.</title>
        <authorList>
            <person name="Wang G."/>
        </authorList>
    </citation>
    <scope>NUCLEOTIDE SEQUENCE [LARGE SCALE GENOMIC DNA]</scope>
    <source>
        <strain evidence="9 10">R142</strain>
    </source>
</reference>
<dbReference type="AlphaFoldDB" id="A0A545T057"/>
<feature type="transmembrane region" description="Helical" evidence="7">
    <location>
        <begin position="301"/>
        <end position="318"/>
    </location>
</feature>
<evidence type="ECO:0000313" key="10">
    <source>
        <dbReference type="Proteomes" id="UP000319732"/>
    </source>
</evidence>
<dbReference type="Gene3D" id="1.20.1250.20">
    <property type="entry name" value="MFS general substrate transporter like domains"/>
    <property type="match status" value="1"/>
</dbReference>
<feature type="transmembrane region" description="Helical" evidence="7">
    <location>
        <begin position="250"/>
        <end position="268"/>
    </location>
</feature>
<evidence type="ECO:0000259" key="8">
    <source>
        <dbReference type="PROSITE" id="PS50850"/>
    </source>
</evidence>
<dbReference type="GO" id="GO:0022857">
    <property type="term" value="F:transmembrane transporter activity"/>
    <property type="evidence" value="ECO:0007669"/>
    <property type="project" value="InterPro"/>
</dbReference>
<dbReference type="InterPro" id="IPR011701">
    <property type="entry name" value="MFS"/>
</dbReference>
<dbReference type="CDD" id="cd17329">
    <property type="entry name" value="MFS_MdtH_MDR_like"/>
    <property type="match status" value="1"/>
</dbReference>
<dbReference type="SUPFAM" id="SSF103473">
    <property type="entry name" value="MFS general substrate transporter"/>
    <property type="match status" value="1"/>
</dbReference>
<sequence length="407" mass="43285">MKVAQPHLALSDRQGLRALLFYTFLMVLGFTMLMPLVAVHFVSNVGMSSATVGIALAVRQLTQQGLTVAGGLLSDKLGAKPMICAGVLVRALGFAALAWAGDPLLLILALVISALGGALFEAPYQATIVALTDDTNRRHYYLVSNWVSGIASTIGPLIGIALLQFDFQSVCYGAAACFFVNYLISLFFLPRVTTPGATQAPAANLKGVLHDRRFVFFTGLMGGYWFTSVQVNISFPLWAEKLSGIQESVGIMYAVSAAITVALQYPLVKLAERRFDTREILTIGVVTMALSLGAIGFVEQFYAFLICVVFFTLGVLLTRPTQQTITAALADGKSLGTYLGFSSLGLAVGGGLGNAIGGLLIDIAKTQQLLMLPWLVYCAVGLLSAAGLYWLTGTTASDKTNLLSQTQ</sequence>